<gene>
    <name evidence="2" type="ORF">FDZ14_30565</name>
</gene>
<dbReference type="AlphaFoldDB" id="A0A6M6DZX1"/>
<sequence>MTKSLEQLEDECRIAYKQHIPAINKYEKTFEETKKALKTLSIDADEKIIFCTEFIAGSASYGQFIVTNRQCIISKPRLTRLEVEYYHFDKIRSVKIKKSIMKSLVQIHLDAGKDIEFTHLKCDKVVNVINKAINDYKYPKVKKIEKEEVKATDEQDPISEIERLGSLFEKKLITEEEFNLLKNKVINGL</sequence>
<name>A0A6M6DZX1_PRIMG</name>
<feature type="domain" description="YokE-like PH" evidence="1">
    <location>
        <begin position="43"/>
        <end position="131"/>
    </location>
</feature>
<dbReference type="InterPro" id="IPR039519">
    <property type="entry name" value="YokE-like_PH"/>
</dbReference>
<accession>A0A6M6DZX1</accession>
<keyword evidence="2" id="KW-0614">Plasmid</keyword>
<evidence type="ECO:0000259" key="1">
    <source>
        <dbReference type="Pfam" id="PF14470"/>
    </source>
</evidence>
<geneLocation type="plasmid" evidence="3">
    <name>pfdu301a</name>
</geneLocation>
<dbReference type="EMBL" id="CP045273">
    <property type="protein sequence ID" value="QJX80433.1"/>
    <property type="molecule type" value="Genomic_DNA"/>
</dbReference>
<proteinExistence type="predicted"/>
<dbReference type="Proteomes" id="UP000501076">
    <property type="component" value="Plasmid pFDU301A"/>
</dbReference>
<dbReference type="Pfam" id="PF14470">
    <property type="entry name" value="bPH_3"/>
    <property type="match status" value="1"/>
</dbReference>
<evidence type="ECO:0000313" key="3">
    <source>
        <dbReference type="Proteomes" id="UP000501076"/>
    </source>
</evidence>
<evidence type="ECO:0000313" key="2">
    <source>
        <dbReference type="EMBL" id="QJX80433.1"/>
    </source>
</evidence>
<protein>
    <recommendedName>
        <fullName evidence="1">YokE-like PH domain-containing protein</fullName>
    </recommendedName>
</protein>
<reference evidence="2 3" key="1">
    <citation type="submission" date="2019-10" db="EMBL/GenBank/DDBJ databases">
        <title>Complete genome sequences for adaption low water activity.</title>
        <authorList>
            <person name="Zhao L."/>
            <person name="Zhong J."/>
        </authorList>
    </citation>
    <scope>NUCLEOTIDE SEQUENCE [LARGE SCALE GENOMIC DNA]</scope>
    <source>
        <strain evidence="2 3">FDU301</strain>
        <plasmid evidence="3">pfdu301a</plasmid>
    </source>
</reference>
<organism evidence="2 3">
    <name type="scientific">Priestia megaterium</name>
    <name type="common">Bacillus megaterium</name>
    <dbReference type="NCBI Taxonomy" id="1404"/>
    <lineage>
        <taxon>Bacteria</taxon>
        <taxon>Bacillati</taxon>
        <taxon>Bacillota</taxon>
        <taxon>Bacilli</taxon>
        <taxon>Bacillales</taxon>
        <taxon>Bacillaceae</taxon>
        <taxon>Priestia</taxon>
    </lineage>
</organism>
<dbReference type="RefSeq" id="WP_171778423.1">
    <property type="nucleotide sequence ID" value="NZ_CP045273.1"/>
</dbReference>